<proteinExistence type="predicted"/>
<reference evidence="1 2" key="1">
    <citation type="submission" date="2014-04" db="EMBL/GenBank/DDBJ databases">
        <authorList>
            <consortium name="DOE Joint Genome Institute"/>
            <person name="Kuo A."/>
            <person name="Gay G."/>
            <person name="Dore J."/>
            <person name="Kohler A."/>
            <person name="Nagy L.G."/>
            <person name="Floudas D."/>
            <person name="Copeland A."/>
            <person name="Barry K.W."/>
            <person name="Cichocki N."/>
            <person name="Veneault-Fourrey C."/>
            <person name="LaButti K."/>
            <person name="Lindquist E.A."/>
            <person name="Lipzen A."/>
            <person name="Lundell T."/>
            <person name="Morin E."/>
            <person name="Murat C."/>
            <person name="Sun H."/>
            <person name="Tunlid A."/>
            <person name="Henrissat B."/>
            <person name="Grigoriev I.V."/>
            <person name="Hibbett D.S."/>
            <person name="Martin F."/>
            <person name="Nordberg H.P."/>
            <person name="Cantor M.N."/>
            <person name="Hua S.X."/>
        </authorList>
    </citation>
    <scope>NUCLEOTIDE SEQUENCE [LARGE SCALE GENOMIC DNA]</scope>
    <source>
        <strain evidence="2">h7</strain>
    </source>
</reference>
<evidence type="ECO:0000313" key="1">
    <source>
        <dbReference type="EMBL" id="KIM46568.1"/>
    </source>
</evidence>
<dbReference type="OrthoDB" id="37659at2759"/>
<accession>A0A0C2Y9R7</accession>
<organism evidence="1 2">
    <name type="scientific">Hebeloma cylindrosporum</name>
    <dbReference type="NCBI Taxonomy" id="76867"/>
    <lineage>
        <taxon>Eukaryota</taxon>
        <taxon>Fungi</taxon>
        <taxon>Dikarya</taxon>
        <taxon>Basidiomycota</taxon>
        <taxon>Agaricomycotina</taxon>
        <taxon>Agaricomycetes</taxon>
        <taxon>Agaricomycetidae</taxon>
        <taxon>Agaricales</taxon>
        <taxon>Agaricineae</taxon>
        <taxon>Hymenogastraceae</taxon>
        <taxon>Hebeloma</taxon>
    </lineage>
</organism>
<dbReference type="AlphaFoldDB" id="A0A0C2Y9R7"/>
<dbReference type="HOGENOM" id="CLU_780883_0_0_1"/>
<sequence length="355" mass="39766">MSEPEILPNMGRDPGLLEPPSVDHLFPDRDSPRTVMLIIWDSSETSTIAPNDRHWAIAWKVGQSSNGDDVHRLLGVVRERGPDGDLLDHLTNWGPLTRSAASAGCDKNTNTITIGTLSLSERKRLEGVADAEPVLKPNGWWNCQDWVISVLVQSVRRGLFDKESVESEEEMRSFQLFRKNMSELMPNMGRDPRVREPPGVDHIYRDDDSPRSVMLIVWDVGNTSLPANSRHWTITWQVGVASTGDQVHRQLAITRERGPEGLLDHLTNWGPKTHITNMQCESDATFIPIGTLTYAQRLRLEGVAAEEPVLKPNGWWNCQHWVVSVLVKGIRAGVLEKQAVEAVLDQAGWHKPLGI</sequence>
<name>A0A0C2Y9R7_HEBCY</name>
<gene>
    <name evidence="1" type="ORF">M413DRAFT_24268</name>
</gene>
<evidence type="ECO:0000313" key="2">
    <source>
        <dbReference type="Proteomes" id="UP000053424"/>
    </source>
</evidence>
<keyword evidence="2" id="KW-1185">Reference proteome</keyword>
<dbReference type="EMBL" id="KN831771">
    <property type="protein sequence ID" value="KIM46568.1"/>
    <property type="molecule type" value="Genomic_DNA"/>
</dbReference>
<reference evidence="2" key="2">
    <citation type="submission" date="2015-01" db="EMBL/GenBank/DDBJ databases">
        <title>Evolutionary Origins and Diversification of the Mycorrhizal Mutualists.</title>
        <authorList>
            <consortium name="DOE Joint Genome Institute"/>
            <consortium name="Mycorrhizal Genomics Consortium"/>
            <person name="Kohler A."/>
            <person name="Kuo A."/>
            <person name="Nagy L.G."/>
            <person name="Floudas D."/>
            <person name="Copeland A."/>
            <person name="Barry K.W."/>
            <person name="Cichocki N."/>
            <person name="Veneault-Fourrey C."/>
            <person name="LaButti K."/>
            <person name="Lindquist E.A."/>
            <person name="Lipzen A."/>
            <person name="Lundell T."/>
            <person name="Morin E."/>
            <person name="Murat C."/>
            <person name="Riley R."/>
            <person name="Ohm R."/>
            <person name="Sun H."/>
            <person name="Tunlid A."/>
            <person name="Henrissat B."/>
            <person name="Grigoriev I.V."/>
            <person name="Hibbett D.S."/>
            <person name="Martin F."/>
        </authorList>
    </citation>
    <scope>NUCLEOTIDE SEQUENCE [LARGE SCALE GENOMIC DNA]</scope>
    <source>
        <strain evidence="2">h7</strain>
    </source>
</reference>
<protein>
    <submittedName>
        <fullName evidence="1">Uncharacterized protein</fullName>
    </submittedName>
</protein>
<dbReference type="Proteomes" id="UP000053424">
    <property type="component" value="Unassembled WGS sequence"/>
</dbReference>